<proteinExistence type="inferred from homology"/>
<dbReference type="InterPro" id="IPR002125">
    <property type="entry name" value="CMP_dCMP_dom"/>
</dbReference>
<dbReference type="InterPro" id="IPR016193">
    <property type="entry name" value="Cytidine_deaminase-like"/>
</dbReference>
<dbReference type="CDD" id="cd01283">
    <property type="entry name" value="cytidine_deaminase"/>
    <property type="match status" value="1"/>
</dbReference>
<keyword evidence="6 10" id="KW-0378">Hydrolase</keyword>
<dbReference type="NCBIfam" id="NF004064">
    <property type="entry name" value="PRK05578.1"/>
    <property type="match status" value="1"/>
</dbReference>
<evidence type="ECO:0000256" key="6">
    <source>
        <dbReference type="ARBA" id="ARBA00022801"/>
    </source>
</evidence>
<evidence type="ECO:0000256" key="3">
    <source>
        <dbReference type="ARBA" id="ARBA00006576"/>
    </source>
</evidence>
<evidence type="ECO:0000256" key="1">
    <source>
        <dbReference type="ARBA" id="ARBA00001947"/>
    </source>
</evidence>
<dbReference type="Proteomes" id="UP001498421">
    <property type="component" value="Unassembled WGS sequence"/>
</dbReference>
<evidence type="ECO:0000256" key="2">
    <source>
        <dbReference type="ARBA" id="ARBA00003949"/>
    </source>
</evidence>
<dbReference type="Gene3D" id="3.40.140.10">
    <property type="entry name" value="Cytidine Deaminase, domain 2"/>
    <property type="match status" value="1"/>
</dbReference>
<evidence type="ECO:0000256" key="10">
    <source>
        <dbReference type="RuleBase" id="RU364006"/>
    </source>
</evidence>
<comment type="caution">
    <text evidence="12">The sequence shown here is derived from an EMBL/GenBank/DDBJ whole genome shotgun (WGS) entry which is preliminary data.</text>
</comment>
<dbReference type="PROSITE" id="PS51747">
    <property type="entry name" value="CYT_DCMP_DEAMINASES_2"/>
    <property type="match status" value="1"/>
</dbReference>
<name>A0ABR1HZN9_9HYPO</name>
<protein>
    <recommendedName>
        <fullName evidence="4 10">Cytidine deaminase</fullName>
        <ecNumber evidence="4 10">3.5.4.5</ecNumber>
    </recommendedName>
    <alternativeName>
        <fullName evidence="8 10">Cytidine aminohydrolase</fullName>
    </alternativeName>
</protein>
<comment type="catalytic activity">
    <reaction evidence="10">
        <text>2'-deoxycytidine + H2O + H(+) = 2'-deoxyuridine + NH4(+)</text>
        <dbReference type="Rhea" id="RHEA:13433"/>
        <dbReference type="ChEBI" id="CHEBI:15377"/>
        <dbReference type="ChEBI" id="CHEBI:15378"/>
        <dbReference type="ChEBI" id="CHEBI:15698"/>
        <dbReference type="ChEBI" id="CHEBI:16450"/>
        <dbReference type="ChEBI" id="CHEBI:28938"/>
        <dbReference type="EC" id="3.5.4.5"/>
    </reaction>
</comment>
<comment type="function">
    <text evidence="2 10">This enzyme scavenges exogenous and endogenous cytidine and 2'-deoxycytidine for UMP synthesis.</text>
</comment>
<evidence type="ECO:0000256" key="9">
    <source>
        <dbReference type="ARBA" id="ARBA00049558"/>
    </source>
</evidence>
<keyword evidence="7 10" id="KW-0862">Zinc</keyword>
<evidence type="ECO:0000256" key="5">
    <source>
        <dbReference type="ARBA" id="ARBA00022723"/>
    </source>
</evidence>
<accession>A0ABR1HZN9</accession>
<dbReference type="PANTHER" id="PTHR11644:SF2">
    <property type="entry name" value="CYTIDINE DEAMINASE"/>
    <property type="match status" value="1"/>
</dbReference>
<evidence type="ECO:0000259" key="11">
    <source>
        <dbReference type="PROSITE" id="PS51747"/>
    </source>
</evidence>
<comment type="catalytic activity">
    <reaction evidence="9 10">
        <text>cytidine + H2O + H(+) = uridine + NH4(+)</text>
        <dbReference type="Rhea" id="RHEA:16069"/>
        <dbReference type="ChEBI" id="CHEBI:15377"/>
        <dbReference type="ChEBI" id="CHEBI:15378"/>
        <dbReference type="ChEBI" id="CHEBI:16704"/>
        <dbReference type="ChEBI" id="CHEBI:17562"/>
        <dbReference type="ChEBI" id="CHEBI:28938"/>
        <dbReference type="EC" id="3.5.4.5"/>
    </reaction>
</comment>
<dbReference type="InterPro" id="IPR006262">
    <property type="entry name" value="Cyt_deam_tetra"/>
</dbReference>
<organism evidence="12 13">
    <name type="scientific">Neonectria magnoliae</name>
    <dbReference type="NCBI Taxonomy" id="2732573"/>
    <lineage>
        <taxon>Eukaryota</taxon>
        <taxon>Fungi</taxon>
        <taxon>Dikarya</taxon>
        <taxon>Ascomycota</taxon>
        <taxon>Pezizomycotina</taxon>
        <taxon>Sordariomycetes</taxon>
        <taxon>Hypocreomycetidae</taxon>
        <taxon>Hypocreales</taxon>
        <taxon>Nectriaceae</taxon>
        <taxon>Neonectria</taxon>
    </lineage>
</organism>
<evidence type="ECO:0000256" key="8">
    <source>
        <dbReference type="ARBA" id="ARBA00032005"/>
    </source>
</evidence>
<evidence type="ECO:0000256" key="4">
    <source>
        <dbReference type="ARBA" id="ARBA00012783"/>
    </source>
</evidence>
<reference evidence="12 13" key="1">
    <citation type="journal article" date="2025" name="Microbiol. Resour. Announc.">
        <title>Draft genome sequences for Neonectria magnoliae and Neonectria punicea, canker pathogens of Liriodendron tulipifera and Acer saccharum in West Virginia.</title>
        <authorList>
            <person name="Petronek H.M."/>
            <person name="Kasson M.T."/>
            <person name="Metheny A.M."/>
            <person name="Stauder C.M."/>
            <person name="Lovett B."/>
            <person name="Lynch S.C."/>
            <person name="Garnas J.R."/>
            <person name="Kasson L.R."/>
            <person name="Stajich J.E."/>
        </authorList>
    </citation>
    <scope>NUCLEOTIDE SEQUENCE [LARGE SCALE GENOMIC DNA]</scope>
    <source>
        <strain evidence="12 13">NRRL 64651</strain>
    </source>
</reference>
<dbReference type="EC" id="3.5.4.5" evidence="4 10"/>
<evidence type="ECO:0000256" key="7">
    <source>
        <dbReference type="ARBA" id="ARBA00022833"/>
    </source>
</evidence>
<evidence type="ECO:0000313" key="13">
    <source>
        <dbReference type="Proteomes" id="UP001498421"/>
    </source>
</evidence>
<keyword evidence="13" id="KW-1185">Reference proteome</keyword>
<keyword evidence="5 10" id="KW-0479">Metal-binding</keyword>
<dbReference type="Pfam" id="PF00383">
    <property type="entry name" value="dCMP_cyt_deam_1"/>
    <property type="match status" value="1"/>
</dbReference>
<comment type="cofactor">
    <cofactor evidence="1 10">
        <name>Zn(2+)</name>
        <dbReference type="ChEBI" id="CHEBI:29105"/>
    </cofactor>
</comment>
<dbReference type="InterPro" id="IPR050202">
    <property type="entry name" value="Cyt/Deoxycyt_deaminase"/>
</dbReference>
<comment type="similarity">
    <text evidence="3 10">Belongs to the cytidine and deoxycytidylate deaminase family.</text>
</comment>
<dbReference type="NCBIfam" id="TIGR01354">
    <property type="entry name" value="cyt_deam_tetra"/>
    <property type="match status" value="1"/>
</dbReference>
<dbReference type="PANTHER" id="PTHR11644">
    <property type="entry name" value="CYTIDINE DEAMINASE"/>
    <property type="match status" value="1"/>
</dbReference>
<feature type="domain" description="CMP/dCMP-type deaminase" evidence="11">
    <location>
        <begin position="36"/>
        <end position="150"/>
    </location>
</feature>
<dbReference type="EMBL" id="JAZAVK010000070">
    <property type="protein sequence ID" value="KAK7426138.1"/>
    <property type="molecule type" value="Genomic_DNA"/>
</dbReference>
<sequence>MSPIQDQKRMETPEIIAGHDAERTAASCAAFGVSEAEFGELRRRAAAAKATAYCPYSQFRVGATLLARDGSFISGANVENAAYPVGTCAERVAFGAAVTSGFRDFRAVAVSTDISPPASPCGMCRQFIREFCSLDTPIIMFDKNEDYVVLRLKQVSSLLSILLAGNSFDVKLLPMSFGPDQLPRPGAPGAV</sequence>
<evidence type="ECO:0000313" key="12">
    <source>
        <dbReference type="EMBL" id="KAK7426138.1"/>
    </source>
</evidence>
<gene>
    <name evidence="12" type="ORF">QQZ08_007303</name>
</gene>
<dbReference type="SUPFAM" id="SSF53927">
    <property type="entry name" value="Cytidine deaminase-like"/>
    <property type="match status" value="1"/>
</dbReference>